<gene>
    <name evidence="1" type="ORF">SAMN04487972_12147</name>
</gene>
<sequence>MFRQRCSFIFVSIVTLLYLSVSIYNSSSKRTIMARGIFIGKGAVTGMGADVRRRPRGIPVNRELVELAKAAHPNLSISPPDLVHVTSVGWGRRIVDTGNLEKRRCSVFGKELVYFFLSRPAYRFGRGDEKNDQLNFFPFVIVLSPAALPPPYHVYPFDTGAYMSGFYDEVVDPSIYIDDYELEPNLDSAVRHIEWAFVGPDEYLDAKIRTGLAGAIPQWRSVAQSWIRIASLASVGREKPDRRASAIEFAYGQSIDLRQGHGRLLIFPTQLLEDPNGKNTAFLEAIQKLNIEFTTYDWSPNETPDSFADIIEQTLRCHCEARAA</sequence>
<evidence type="ECO:0000313" key="2">
    <source>
        <dbReference type="Proteomes" id="UP000182312"/>
    </source>
</evidence>
<proteinExistence type="predicted"/>
<dbReference type="AlphaFoldDB" id="A0A1I0U3P6"/>
<name>A0A1I0U3P6_9RHOB</name>
<protein>
    <submittedName>
        <fullName evidence="1">Uncharacterized protein</fullName>
    </submittedName>
</protein>
<dbReference type="Proteomes" id="UP000182312">
    <property type="component" value="Unassembled WGS sequence"/>
</dbReference>
<dbReference type="EMBL" id="FOJO01000021">
    <property type="protein sequence ID" value="SFA58644.1"/>
    <property type="molecule type" value="Genomic_DNA"/>
</dbReference>
<evidence type="ECO:0000313" key="1">
    <source>
        <dbReference type="EMBL" id="SFA58644.1"/>
    </source>
</evidence>
<accession>A0A1I0U3P6</accession>
<organism evidence="1 2">
    <name type="scientific">Paracoccus halophilus</name>
    <dbReference type="NCBI Taxonomy" id="376733"/>
    <lineage>
        <taxon>Bacteria</taxon>
        <taxon>Pseudomonadati</taxon>
        <taxon>Pseudomonadota</taxon>
        <taxon>Alphaproteobacteria</taxon>
        <taxon>Rhodobacterales</taxon>
        <taxon>Paracoccaceae</taxon>
        <taxon>Paracoccus</taxon>
    </lineage>
</organism>
<reference evidence="1 2" key="1">
    <citation type="submission" date="2016-10" db="EMBL/GenBank/DDBJ databases">
        <authorList>
            <person name="de Groot N.N."/>
        </authorList>
    </citation>
    <scope>NUCLEOTIDE SEQUENCE [LARGE SCALE GENOMIC DNA]</scope>
    <source>
        <strain evidence="1 2">CGMCC 1.6117</strain>
    </source>
</reference>